<proteinExistence type="predicted"/>
<keyword evidence="1" id="KW-1133">Transmembrane helix</keyword>
<keyword evidence="1" id="KW-0472">Membrane</keyword>
<sequence>MSPGKRRLASSIRRQQKYSYGVVTFPSLGNEVRITMMLPTHAVLGLAVAAPLVALRPEIAPVALAGALVGSIVPDLDLYAGHRRTLHYPTGYAILSLPAVAVAVMAPTTATVGIASVLVGATVHCRLDRYGGGLELRPWEGTSERAVYDHVRGRWRRPKRWIRYDGSPEDFLLLASLGVPLLVVLDDPFRIVVAAALVVGAVYAGLRRQLATLAPVVFGYAPDRLERYVPERYRP</sequence>
<dbReference type="eggNOG" id="arCOG04664">
    <property type="taxonomic scope" value="Archaea"/>
</dbReference>
<organism evidence="2 3">
    <name type="scientific">Natronorubrum tibetense GA33</name>
    <dbReference type="NCBI Taxonomy" id="1114856"/>
    <lineage>
        <taxon>Archaea</taxon>
        <taxon>Methanobacteriati</taxon>
        <taxon>Methanobacteriota</taxon>
        <taxon>Stenosarchaea group</taxon>
        <taxon>Halobacteria</taxon>
        <taxon>Halobacteriales</taxon>
        <taxon>Natrialbaceae</taxon>
        <taxon>Natronorubrum</taxon>
    </lineage>
</organism>
<gene>
    <name evidence="2" type="ORF">C496_02100</name>
</gene>
<keyword evidence="3" id="KW-1185">Reference proteome</keyword>
<reference evidence="2 3" key="1">
    <citation type="journal article" date="2014" name="PLoS Genet.">
        <title>Phylogenetically driven sequencing of extremely halophilic archaea reveals strategies for static and dynamic osmo-response.</title>
        <authorList>
            <person name="Becker E.A."/>
            <person name="Seitzer P.M."/>
            <person name="Tritt A."/>
            <person name="Larsen D."/>
            <person name="Krusor M."/>
            <person name="Yao A.I."/>
            <person name="Wu D."/>
            <person name="Madern D."/>
            <person name="Eisen J.A."/>
            <person name="Darling A.E."/>
            <person name="Facciotti M.T."/>
        </authorList>
    </citation>
    <scope>NUCLEOTIDE SEQUENCE [LARGE SCALE GENOMIC DNA]</scope>
    <source>
        <strain evidence="2 3">GA33</strain>
    </source>
</reference>
<evidence type="ECO:0000313" key="2">
    <source>
        <dbReference type="EMBL" id="ELY46036.1"/>
    </source>
</evidence>
<dbReference type="Proteomes" id="UP000011599">
    <property type="component" value="Unassembled WGS sequence"/>
</dbReference>
<evidence type="ECO:0000313" key="3">
    <source>
        <dbReference type="Proteomes" id="UP000011599"/>
    </source>
</evidence>
<name>L9W9W0_9EURY</name>
<feature type="transmembrane region" description="Helical" evidence="1">
    <location>
        <begin position="92"/>
        <end position="119"/>
    </location>
</feature>
<keyword evidence="1" id="KW-0812">Transmembrane</keyword>
<dbReference type="PATRIC" id="fig|1114856.3.peg.433"/>
<comment type="caution">
    <text evidence="2">The sequence shown here is derived from an EMBL/GenBank/DDBJ whole genome shotgun (WGS) entry which is preliminary data.</text>
</comment>
<keyword evidence="2" id="KW-0378">Hydrolase</keyword>
<dbReference type="Pfam" id="PF04307">
    <property type="entry name" value="YdjM"/>
    <property type="match status" value="1"/>
</dbReference>
<evidence type="ECO:0000256" key="1">
    <source>
        <dbReference type="SAM" id="Phobius"/>
    </source>
</evidence>
<dbReference type="EMBL" id="AOHW01000005">
    <property type="protein sequence ID" value="ELY46036.1"/>
    <property type="molecule type" value="Genomic_DNA"/>
</dbReference>
<feature type="transmembrane region" description="Helical" evidence="1">
    <location>
        <begin position="189"/>
        <end position="206"/>
    </location>
</feature>
<dbReference type="AlphaFoldDB" id="L9W9W0"/>
<dbReference type="STRING" id="1114856.GCA_000383975_03809"/>
<dbReference type="GO" id="GO:0016787">
    <property type="term" value="F:hydrolase activity"/>
    <property type="evidence" value="ECO:0007669"/>
    <property type="project" value="UniProtKB-KW"/>
</dbReference>
<protein>
    <submittedName>
        <fullName evidence="2">Membrane-bound metal-dependent hydrolase</fullName>
    </submittedName>
</protein>
<dbReference type="InterPro" id="IPR007404">
    <property type="entry name" value="YdjM-like"/>
</dbReference>
<accession>L9W9W0</accession>